<organism evidence="3 4">
    <name type="scientific">Vibrio aerogenes CECT 7868</name>
    <dbReference type="NCBI Taxonomy" id="1216006"/>
    <lineage>
        <taxon>Bacteria</taxon>
        <taxon>Pseudomonadati</taxon>
        <taxon>Pseudomonadota</taxon>
        <taxon>Gammaproteobacteria</taxon>
        <taxon>Vibrionales</taxon>
        <taxon>Vibrionaceae</taxon>
        <taxon>Vibrio</taxon>
    </lineage>
</organism>
<dbReference type="GO" id="GO:0006351">
    <property type="term" value="P:DNA-templated transcription"/>
    <property type="evidence" value="ECO:0007669"/>
    <property type="project" value="InterPro"/>
</dbReference>
<dbReference type="STRING" id="1216006.VA7868_02615"/>
<dbReference type="OrthoDB" id="2270427at2"/>
<dbReference type="Pfam" id="PF08223">
    <property type="entry name" value="PaaX_C"/>
    <property type="match status" value="1"/>
</dbReference>
<evidence type="ECO:0000313" key="3">
    <source>
        <dbReference type="EMBL" id="SHI22467.1"/>
    </source>
</evidence>
<dbReference type="InterPro" id="IPR012906">
    <property type="entry name" value="PaaX-like_N"/>
</dbReference>
<dbReference type="PANTHER" id="PTHR30319">
    <property type="entry name" value="PHENYLACETIC ACID REGULATOR-RELATED TRANSCRIPTIONAL REPRESSOR"/>
    <property type="match status" value="1"/>
</dbReference>
<feature type="domain" description="Transcriptional repressor PaaX-like C-terminal" evidence="2">
    <location>
        <begin position="187"/>
        <end position="268"/>
    </location>
</feature>
<reference evidence="3 4" key="1">
    <citation type="submission" date="2016-11" db="EMBL/GenBank/DDBJ databases">
        <authorList>
            <person name="Jaros S."/>
            <person name="Januszkiewicz K."/>
            <person name="Wedrychowicz H."/>
        </authorList>
    </citation>
    <scope>NUCLEOTIDE SEQUENCE [LARGE SCALE GENOMIC DNA]</scope>
    <source>
        <strain evidence="3 4">CECT 7868</strain>
    </source>
</reference>
<dbReference type="Pfam" id="PF07848">
    <property type="entry name" value="PaaX"/>
    <property type="match status" value="1"/>
</dbReference>
<evidence type="ECO:0000313" key="4">
    <source>
        <dbReference type="Proteomes" id="UP000184608"/>
    </source>
</evidence>
<dbReference type="PANTHER" id="PTHR30319:SF1">
    <property type="entry name" value="TRANSCRIPTIONAL REPRESSOR PAAX"/>
    <property type="match status" value="1"/>
</dbReference>
<name>A0A1M5ZE21_9VIBR</name>
<dbReference type="PIRSF" id="PIRSF020623">
    <property type="entry name" value="PaaX"/>
    <property type="match status" value="1"/>
</dbReference>
<feature type="domain" description="Transcriptional repressor PaaX-like N-terminal" evidence="1">
    <location>
        <begin position="14"/>
        <end position="84"/>
    </location>
</feature>
<proteinExistence type="predicted"/>
<dbReference type="InterPro" id="IPR036388">
    <property type="entry name" value="WH-like_DNA-bd_sf"/>
</dbReference>
<dbReference type="InterPro" id="IPR011965">
    <property type="entry name" value="PaaX_trns_reg"/>
</dbReference>
<dbReference type="SUPFAM" id="SSF46785">
    <property type="entry name" value="Winged helix' DNA-binding domain"/>
    <property type="match status" value="1"/>
</dbReference>
<accession>A0A1M5ZE21</accession>
<gene>
    <name evidence="3" type="primary">paaX</name>
    <name evidence="3" type="ORF">VA7868_02615</name>
</gene>
<dbReference type="InterPro" id="IPR013225">
    <property type="entry name" value="PaaX_C"/>
</dbReference>
<evidence type="ECO:0000259" key="2">
    <source>
        <dbReference type="Pfam" id="PF08223"/>
    </source>
</evidence>
<evidence type="ECO:0000259" key="1">
    <source>
        <dbReference type="Pfam" id="PF07848"/>
    </source>
</evidence>
<dbReference type="EMBL" id="FQXZ01000027">
    <property type="protein sequence ID" value="SHI22467.1"/>
    <property type="molecule type" value="Genomic_DNA"/>
</dbReference>
<dbReference type="Proteomes" id="UP000184608">
    <property type="component" value="Unassembled WGS sequence"/>
</dbReference>
<keyword evidence="4" id="KW-1185">Reference proteome</keyword>
<protein>
    <submittedName>
        <fullName evidence="3">Transcriptional repressor PaaX</fullName>
    </submittedName>
</protein>
<dbReference type="RefSeq" id="WP_139281605.1">
    <property type="nucleotide sequence ID" value="NZ_FQXZ01000027.1"/>
</dbReference>
<dbReference type="Gene3D" id="1.10.10.10">
    <property type="entry name" value="Winged helix-like DNA-binding domain superfamily/Winged helix DNA-binding domain"/>
    <property type="match status" value="1"/>
</dbReference>
<dbReference type="AlphaFoldDB" id="A0A1M5ZE21"/>
<sequence>MVTEEKQHDDYGSTQSLLLTLFALFVYDHPTRHALQTRIILAALEDAEIQESTLRITINRMVKRNLLSRERIGRISAFSLTESGEALLSRGRNRIFSAYPFGRHQDQWTLLNYAASLPKSLRYQFETRLQWGGFSALDNRLWIAPGDIDAAELIGHILSDEELASLNIFQAKIVPESKRKKIITTAWDLVHIRQAHERFIATWAPESADHLPSLSAFIRLFNDWVYLLRTDPGLPVTDLDPDWPSIRSEGVFKQLYHPWRSAAEKQFHQIESAILKAG</sequence>
<dbReference type="InterPro" id="IPR036390">
    <property type="entry name" value="WH_DNA-bd_sf"/>
</dbReference>